<evidence type="ECO:0000313" key="3">
    <source>
        <dbReference type="Proteomes" id="UP001476950"/>
    </source>
</evidence>
<evidence type="ECO:0008006" key="4">
    <source>
        <dbReference type="Google" id="ProtNLM"/>
    </source>
</evidence>
<feature type="transmembrane region" description="Helical" evidence="1">
    <location>
        <begin position="22"/>
        <end position="54"/>
    </location>
</feature>
<dbReference type="RefSeq" id="WP_190448596.1">
    <property type="nucleotide sequence ID" value="NZ_JAMPLM010000020.1"/>
</dbReference>
<proteinExistence type="predicted"/>
<dbReference type="EMBL" id="JAMPLM010000020">
    <property type="protein sequence ID" value="MEP1060600.1"/>
    <property type="molecule type" value="Genomic_DNA"/>
</dbReference>
<keyword evidence="3" id="KW-1185">Reference proteome</keyword>
<reference evidence="2 3" key="1">
    <citation type="submission" date="2022-04" db="EMBL/GenBank/DDBJ databases">
        <title>Positive selection, recombination, and allopatry shape intraspecific diversity of widespread and dominant cyanobacteria.</title>
        <authorList>
            <person name="Wei J."/>
            <person name="Shu W."/>
            <person name="Hu C."/>
        </authorList>
    </citation>
    <scope>NUCLEOTIDE SEQUENCE [LARGE SCALE GENOMIC DNA]</scope>
    <source>
        <strain evidence="2 3">AS-A4</strain>
    </source>
</reference>
<dbReference type="Gene3D" id="3.40.50.10770">
    <property type="entry name" value="Hypothetical protein VC1899 like domain (Restriction endonuclease-like)"/>
    <property type="match status" value="1"/>
</dbReference>
<dbReference type="Proteomes" id="UP001476950">
    <property type="component" value="Unassembled WGS sequence"/>
</dbReference>
<comment type="caution">
    <text evidence="2">The sequence shown here is derived from an EMBL/GenBank/DDBJ whole genome shotgun (WGS) entry which is preliminary data.</text>
</comment>
<organism evidence="2 3">
    <name type="scientific">Stenomitos frigidus AS-A4</name>
    <dbReference type="NCBI Taxonomy" id="2933935"/>
    <lineage>
        <taxon>Bacteria</taxon>
        <taxon>Bacillati</taxon>
        <taxon>Cyanobacteriota</taxon>
        <taxon>Cyanophyceae</taxon>
        <taxon>Leptolyngbyales</taxon>
        <taxon>Leptolyngbyaceae</taxon>
        <taxon>Stenomitos</taxon>
    </lineage>
</organism>
<sequence>MLTPKHRLKLEGIFAPRSPLEFVGFALVSGMLGLLSSGNLIGLVFVPLFAIAWWSFDHWRNKKLAATVSCSIAKEPPHPARGLLLLLSSYDPRIASLKNPAVLHPLIEYILHVEAPTEVDFAAINLLGSNLLPQIRAVDYHAQGGKLRDIWCIATETYDTVKGSDVAAAILEKYLRLQYGTQQFDVHRSPDLTVREYDYAKLWRIVENVFRQSGYKDEMLLADITGGNKMMSVAIAMACIPPGRRMQYMDTQRNWHGNPLRQGEMSPVVIDIDPMLYPSHER</sequence>
<evidence type="ECO:0000256" key="1">
    <source>
        <dbReference type="SAM" id="Phobius"/>
    </source>
</evidence>
<keyword evidence="1" id="KW-1133">Transmembrane helix</keyword>
<gene>
    <name evidence="2" type="ORF">NDI38_19380</name>
</gene>
<protein>
    <recommendedName>
        <fullName evidence="4">CRISPR-associated protein</fullName>
    </recommendedName>
</protein>
<keyword evidence="1" id="KW-0812">Transmembrane</keyword>
<keyword evidence="1" id="KW-0472">Membrane</keyword>
<accession>A0ABV0KQH4</accession>
<name>A0ABV0KQH4_9CYAN</name>
<evidence type="ECO:0000313" key="2">
    <source>
        <dbReference type="EMBL" id="MEP1060600.1"/>
    </source>
</evidence>